<dbReference type="InterPro" id="IPR032201">
    <property type="entry name" value="COE_HLH"/>
</dbReference>
<dbReference type="InterPro" id="IPR036034">
    <property type="entry name" value="PDZ_sf"/>
</dbReference>
<dbReference type="GO" id="GO:0008270">
    <property type="term" value="F:zinc ion binding"/>
    <property type="evidence" value="ECO:0007669"/>
    <property type="project" value="UniProtKB-KW"/>
</dbReference>
<keyword evidence="1" id="KW-0863">Zinc-finger</keyword>
<dbReference type="RefSeq" id="XP_032324900.1">
    <property type="nucleotide sequence ID" value="XM_032469009.1"/>
</dbReference>
<comment type="subcellular location">
    <subcellularLocation>
        <location evidence="1">Nucleus</location>
    </subcellularLocation>
</comment>
<dbReference type="GeneID" id="116660215"/>
<gene>
    <name evidence="5" type="primary">LOC116660215</name>
</gene>
<dbReference type="GO" id="GO:0006355">
    <property type="term" value="P:regulation of DNA-templated transcription"/>
    <property type="evidence" value="ECO:0007669"/>
    <property type="project" value="InterPro"/>
</dbReference>
<dbReference type="Gene3D" id="1.10.287.4280">
    <property type="match status" value="1"/>
</dbReference>
<dbReference type="PANTHER" id="PTHR10747">
    <property type="entry name" value="TRANSCRIPTION FACTOR COE FAMILY MEMBER"/>
    <property type="match status" value="1"/>
</dbReference>
<dbReference type="GO" id="GO:0005634">
    <property type="term" value="C:nucleus"/>
    <property type="evidence" value="ECO:0007669"/>
    <property type="project" value="UniProtKB-SubCell"/>
</dbReference>
<keyword evidence="1" id="KW-0862">Zinc</keyword>
<comment type="similarity">
    <text evidence="1">Belongs to the COE family.</text>
</comment>
<dbReference type="SUPFAM" id="SSF50156">
    <property type="entry name" value="PDZ domain-like"/>
    <property type="match status" value="1"/>
</dbReference>
<keyword evidence="1" id="KW-0804">Transcription</keyword>
<name>A0A8B8S567_CAMFR</name>
<keyword evidence="4" id="KW-1185">Reference proteome</keyword>
<keyword evidence="1" id="KW-0238">DNA-binding</keyword>
<feature type="domain" description="Transcription factor COE helix-loop-helix" evidence="3">
    <location>
        <begin position="177"/>
        <end position="195"/>
    </location>
</feature>
<evidence type="ECO:0000256" key="2">
    <source>
        <dbReference type="SAM" id="MobiDB-lite"/>
    </source>
</evidence>
<evidence type="ECO:0000256" key="1">
    <source>
        <dbReference type="RuleBase" id="RU004489"/>
    </source>
</evidence>
<keyword evidence="1" id="KW-0539">Nucleus</keyword>
<evidence type="ECO:0000259" key="3">
    <source>
        <dbReference type="Pfam" id="PF16423"/>
    </source>
</evidence>
<organism evidence="4 5">
    <name type="scientific">Camelus ferus</name>
    <name type="common">Wild bactrian camel</name>
    <name type="synonym">Camelus bactrianus ferus</name>
    <dbReference type="NCBI Taxonomy" id="419612"/>
    <lineage>
        <taxon>Eukaryota</taxon>
        <taxon>Metazoa</taxon>
        <taxon>Chordata</taxon>
        <taxon>Craniata</taxon>
        <taxon>Vertebrata</taxon>
        <taxon>Euteleostomi</taxon>
        <taxon>Mammalia</taxon>
        <taxon>Eutheria</taxon>
        <taxon>Laurasiatheria</taxon>
        <taxon>Artiodactyla</taxon>
        <taxon>Tylopoda</taxon>
        <taxon>Camelidae</taxon>
        <taxon>Camelus</taxon>
    </lineage>
</organism>
<sequence length="412" mass="43419">MNPMRLSKATSNAVSQNHVEEQITGNTGSGITLSGFSSNSLQLSEPLPEALLNLAGSQAGRQAVKALPAESKGPACEGSGVRFLGERIPSTEGCPSIPLVRSTASLITLEVPAECGVILVSERGAEVVTHHLTIREAREWIAEQACLAAKRSMNPPSIMASRGCRSYSPRTLATLSVLPKEVILKRAADLVEALYGMPHNNQEIILKRAADIAEALYSVPRNHSQLPALTNTSVHAGMMGINSFSGQLAVNVSEASQATNQGFTRNSSSVSPHGYVPSTAPQRTDYNSVTPSMNGYGTAAMSNMGGSPTFLNGSAANSPYAGGVLPDADPTWAPGRAEFIPTMCCSPGSMCMATIKALRSPVNGVDLAGKSQEEVVSLLRSTKMEGTVSLLVFCQEDDFHPPEGTVEYIWSS</sequence>
<dbReference type="Proteomes" id="UP000694856">
    <property type="component" value="Chromosome 3"/>
</dbReference>
<proteinExistence type="inferred from homology"/>
<dbReference type="GO" id="GO:0003677">
    <property type="term" value="F:DNA binding"/>
    <property type="evidence" value="ECO:0007669"/>
    <property type="project" value="UniProtKB-KW"/>
</dbReference>
<dbReference type="Pfam" id="PF16423">
    <property type="entry name" value="COE1_HLH"/>
    <property type="match status" value="1"/>
</dbReference>
<dbReference type="Gene3D" id="2.30.42.10">
    <property type="match status" value="1"/>
</dbReference>
<keyword evidence="1" id="KW-0805">Transcription regulation</keyword>
<dbReference type="AlphaFoldDB" id="A0A8B8S567"/>
<keyword evidence="1" id="KW-0479">Metal-binding</keyword>
<evidence type="ECO:0000313" key="4">
    <source>
        <dbReference type="Proteomes" id="UP000694856"/>
    </source>
</evidence>
<evidence type="ECO:0000313" key="5">
    <source>
        <dbReference type="RefSeq" id="XP_032324900.1"/>
    </source>
</evidence>
<keyword evidence="1" id="KW-0217">Developmental protein</keyword>
<dbReference type="InterPro" id="IPR003523">
    <property type="entry name" value="Transcription_factor_COE"/>
</dbReference>
<feature type="compositionally biased region" description="Polar residues" evidence="2">
    <location>
        <begin position="279"/>
        <end position="288"/>
    </location>
</feature>
<feature type="compositionally biased region" description="Polar residues" evidence="2">
    <location>
        <begin position="260"/>
        <end position="271"/>
    </location>
</feature>
<feature type="region of interest" description="Disordered" evidence="2">
    <location>
        <begin position="260"/>
        <end position="288"/>
    </location>
</feature>
<protein>
    <submittedName>
        <fullName evidence="5">Uncharacterized protein LOC116660215</fullName>
    </submittedName>
</protein>
<accession>A0A8B8S567</accession>
<dbReference type="KEGG" id="cfr:116660215"/>
<reference evidence="5" key="1">
    <citation type="submission" date="2025-08" db="UniProtKB">
        <authorList>
            <consortium name="RefSeq"/>
        </authorList>
    </citation>
    <scope>IDENTIFICATION</scope>
    <source>
        <tissue evidence="5">Ear skin</tissue>
    </source>
</reference>